<dbReference type="RefSeq" id="WP_129607885.1">
    <property type="nucleotide sequence ID" value="NZ_UWOC01000055.1"/>
</dbReference>
<feature type="transmembrane region" description="Helical" evidence="8">
    <location>
        <begin position="438"/>
        <end position="461"/>
    </location>
</feature>
<gene>
    <name evidence="9" type="primary">czcA_3</name>
    <name evidence="9" type="ORF">RHODGE_RHODGE_00824</name>
</gene>
<dbReference type="Proteomes" id="UP000289200">
    <property type="component" value="Unassembled WGS sequence"/>
</dbReference>
<organism evidence="9 10">
    <name type="scientific">Rhodoplanes serenus</name>
    <dbReference type="NCBI Taxonomy" id="200615"/>
    <lineage>
        <taxon>Bacteria</taxon>
        <taxon>Pseudomonadati</taxon>
        <taxon>Pseudomonadota</taxon>
        <taxon>Alphaproteobacteria</taxon>
        <taxon>Hyphomicrobiales</taxon>
        <taxon>Nitrobacteraceae</taxon>
        <taxon>Rhodoplanes</taxon>
    </lineage>
</organism>
<feature type="transmembrane region" description="Helical" evidence="8">
    <location>
        <begin position="878"/>
        <end position="897"/>
    </location>
</feature>
<dbReference type="Gene3D" id="1.20.1640.10">
    <property type="entry name" value="Multidrug efflux transporter AcrB transmembrane domain"/>
    <property type="match status" value="2"/>
</dbReference>
<dbReference type="Gene3D" id="3.30.70.1320">
    <property type="entry name" value="Multidrug efflux transporter AcrB pore domain like"/>
    <property type="match status" value="1"/>
</dbReference>
<keyword evidence="10" id="KW-1185">Reference proteome</keyword>
<accession>A0A447CQU0</accession>
<keyword evidence="7 8" id="KW-0472">Membrane</keyword>
<comment type="similarity">
    <text evidence="2">Belongs to the resistance-nodulation-cell division (RND) (TC 2.A.6) family.</text>
</comment>
<keyword evidence="4" id="KW-1003">Cell membrane</keyword>
<dbReference type="InterPro" id="IPR027463">
    <property type="entry name" value="AcrB_DN_DC_subdom"/>
</dbReference>
<keyword evidence="5 8" id="KW-0812">Transmembrane</keyword>
<sequence>MLRQLIAFCLSRRPLVLIAYVAFVGLGVAAFMGLNIEAYPDPAPPIIEIIAQRPGQSPEEMERYVTIPIEVAVASTPGLKFIRSNTVYALSFVRLQFEYGRDYHFVRQQALNRLKDADLPAGVQPVISPAGTISEIFRYELVGPPGMSVMELKTLQDWVVERRLRIVPGVSDVLVLGGKTKEIQAEIDMVRMMAHGITMPQIIAAISAGNSNVGGRTISMGEQQVNVRGIGVASSLDDIRNIVLTQQGGVPVMLSDVANVQIGFAPRLGMAGRDDKTDVVTGIVLMQKFERTMEVVTRVREAVERLNNDGSLPPGVKIVPFYDRGDLVAVTVRTVLHNMLFGIALIFVIQWVFLGNLRSAIIVAATIPVALFLAVIITVLRGESANLLSVGAIDLGIIIDATVIMLENIYRHLSHQRDGVLPSASGTALRLGDRLHRILVAAVEVDKAILFSVLITIAAFLPLFAMRGVEGQIFGPMARTYAYALIGAVIATFTVTPVLSSILLPERVAEVETLLVRGLRRIYMAILPRAVRFYRVSLAVAATFLVLCSFAGLRLGTEFLPKLEEGNLWIRAMMPPTITLEAGIETVARIRDVIRSYEPVRTVFSEQGRGDDGTDPDGSFLAEFFVPLKPADEWPAGMTKEKLVRSLGERLNREFVGIDFNFSQYIQDNIEEAVSGVKGENSVKIFGRDLVELERLSKTVKAEIGQVPGVTDPAAFSLLGQPNLVIRIDRAKAARYGFSIADINAVVQAAIGGQEVARVYEGEMNFALTVRLAPEYRRNIDAIRSIPVALPSSDPKAPTPYVALGELGDVRLITGAAYIYRENSQRFVPLKYSVRERDLGSTVADAQQRIADKVPLPPGYRLDWAGEYGALQEAKARLALIVPLSLLMIVMLLYSLFNSVRDSLLALSGIPFAVAGGIIGLYVAGLNASVSAAVGFISLFGVSAMDGILLVSYIRRAVDEGQDTESAIIGAAETRMRQIFMTGFSACIGLVPAAVSTGIGAQVQQPLAAVIVGGMLLSPICSLLVIPSLARLVLPNVGRSETTVVAH</sequence>
<dbReference type="SUPFAM" id="SSF82714">
    <property type="entry name" value="Multidrug efflux transporter AcrB TolC docking domain, DN and DC subdomains"/>
    <property type="match status" value="2"/>
</dbReference>
<evidence type="ECO:0000313" key="10">
    <source>
        <dbReference type="Proteomes" id="UP000289200"/>
    </source>
</evidence>
<evidence type="ECO:0000256" key="5">
    <source>
        <dbReference type="ARBA" id="ARBA00022692"/>
    </source>
</evidence>
<dbReference type="OrthoDB" id="9758757at2"/>
<dbReference type="PANTHER" id="PTHR32063">
    <property type="match status" value="1"/>
</dbReference>
<reference evidence="10" key="1">
    <citation type="submission" date="2018-10" db="EMBL/GenBank/DDBJ databases">
        <authorList>
            <person name="Peiro R."/>
            <person name="Begona"/>
            <person name="Cbmso G."/>
            <person name="Lopez M."/>
            <person name="Gonzalez S."/>
            <person name="Sacristan E."/>
            <person name="Castillo E."/>
        </authorList>
    </citation>
    <scope>NUCLEOTIDE SEQUENCE [LARGE SCALE GENOMIC DNA]</scope>
</reference>
<feature type="transmembrane region" description="Helical" evidence="8">
    <location>
        <begin position="533"/>
        <end position="553"/>
    </location>
</feature>
<keyword evidence="3" id="KW-0813">Transport</keyword>
<evidence type="ECO:0000256" key="2">
    <source>
        <dbReference type="ARBA" id="ARBA00010942"/>
    </source>
</evidence>
<evidence type="ECO:0000256" key="1">
    <source>
        <dbReference type="ARBA" id="ARBA00004651"/>
    </source>
</evidence>
<feature type="transmembrane region" description="Helical" evidence="8">
    <location>
        <begin position="979"/>
        <end position="1001"/>
    </location>
</feature>
<dbReference type="EMBL" id="UWOC01000055">
    <property type="protein sequence ID" value="VCU07619.1"/>
    <property type="molecule type" value="Genomic_DNA"/>
</dbReference>
<dbReference type="AlphaFoldDB" id="A0A447CQU0"/>
<dbReference type="Gene3D" id="3.30.70.1430">
    <property type="entry name" value="Multidrug efflux transporter AcrB pore domain"/>
    <property type="match status" value="2"/>
</dbReference>
<dbReference type="Pfam" id="PF00873">
    <property type="entry name" value="ACR_tran"/>
    <property type="match status" value="1"/>
</dbReference>
<evidence type="ECO:0000256" key="7">
    <source>
        <dbReference type="ARBA" id="ARBA00023136"/>
    </source>
</evidence>
<dbReference type="InterPro" id="IPR001036">
    <property type="entry name" value="Acrflvin-R"/>
</dbReference>
<dbReference type="SUPFAM" id="SSF82866">
    <property type="entry name" value="Multidrug efflux transporter AcrB transmembrane domain"/>
    <property type="match status" value="2"/>
</dbReference>
<comment type="subcellular location">
    <subcellularLocation>
        <location evidence="1">Cell membrane</location>
        <topology evidence="1">Multi-pass membrane protein</topology>
    </subcellularLocation>
</comment>
<feature type="transmembrane region" description="Helical" evidence="8">
    <location>
        <begin position="386"/>
        <end position="406"/>
    </location>
</feature>
<feature type="transmembrane region" description="Helical" evidence="8">
    <location>
        <begin position="1007"/>
        <end position="1030"/>
    </location>
</feature>
<dbReference type="GO" id="GO:0008324">
    <property type="term" value="F:monoatomic cation transmembrane transporter activity"/>
    <property type="evidence" value="ECO:0007669"/>
    <property type="project" value="InterPro"/>
</dbReference>
<feature type="transmembrane region" description="Helical" evidence="8">
    <location>
        <begin position="15"/>
        <end position="34"/>
    </location>
</feature>
<evidence type="ECO:0000256" key="4">
    <source>
        <dbReference type="ARBA" id="ARBA00022475"/>
    </source>
</evidence>
<dbReference type="SUPFAM" id="SSF82693">
    <property type="entry name" value="Multidrug efflux transporter AcrB pore domain, PN1, PN2, PC1 and PC2 subdomains"/>
    <property type="match status" value="3"/>
</dbReference>
<dbReference type="Gene3D" id="3.30.2090.10">
    <property type="entry name" value="Multidrug efflux transporter AcrB TolC docking domain, DN and DC subdomains"/>
    <property type="match status" value="2"/>
</dbReference>
<keyword evidence="6 8" id="KW-1133">Transmembrane helix</keyword>
<dbReference type="GO" id="GO:0042910">
    <property type="term" value="F:xenobiotic transmembrane transporter activity"/>
    <property type="evidence" value="ECO:0007669"/>
    <property type="project" value="TreeGrafter"/>
</dbReference>
<feature type="transmembrane region" description="Helical" evidence="8">
    <location>
        <begin position="481"/>
        <end position="504"/>
    </location>
</feature>
<evidence type="ECO:0000256" key="3">
    <source>
        <dbReference type="ARBA" id="ARBA00022448"/>
    </source>
</evidence>
<protein>
    <submittedName>
        <fullName evidence="9">Cobalt-zinc-cadmium resistance protein CzcA</fullName>
    </submittedName>
</protein>
<dbReference type="Gene3D" id="3.30.70.1440">
    <property type="entry name" value="Multidrug efflux transporter AcrB pore domain"/>
    <property type="match status" value="1"/>
</dbReference>
<feature type="transmembrane region" description="Helical" evidence="8">
    <location>
        <begin position="904"/>
        <end position="924"/>
    </location>
</feature>
<dbReference type="PANTHER" id="PTHR32063:SF12">
    <property type="entry name" value="CATION EFFLUX SYSTEM PROTEIN"/>
    <property type="match status" value="1"/>
</dbReference>
<evidence type="ECO:0000256" key="6">
    <source>
        <dbReference type="ARBA" id="ARBA00022989"/>
    </source>
</evidence>
<evidence type="ECO:0000313" key="9">
    <source>
        <dbReference type="EMBL" id="VCU07619.1"/>
    </source>
</evidence>
<comment type="caution">
    <text evidence="9">The sequence shown here is derived from an EMBL/GenBank/DDBJ whole genome shotgun (WGS) entry which is preliminary data.</text>
</comment>
<dbReference type="NCBIfam" id="TIGR00914">
    <property type="entry name" value="2A0601"/>
    <property type="match status" value="1"/>
</dbReference>
<feature type="transmembrane region" description="Helical" evidence="8">
    <location>
        <begin position="335"/>
        <end position="354"/>
    </location>
</feature>
<feature type="transmembrane region" description="Helical" evidence="8">
    <location>
        <begin position="361"/>
        <end position="380"/>
    </location>
</feature>
<dbReference type="PRINTS" id="PR00702">
    <property type="entry name" value="ACRIFLAVINRP"/>
</dbReference>
<evidence type="ECO:0000256" key="8">
    <source>
        <dbReference type="SAM" id="Phobius"/>
    </source>
</evidence>
<dbReference type="InterPro" id="IPR004763">
    <property type="entry name" value="CusA-like"/>
</dbReference>
<dbReference type="GO" id="GO:0005886">
    <property type="term" value="C:plasma membrane"/>
    <property type="evidence" value="ECO:0007669"/>
    <property type="project" value="UniProtKB-SubCell"/>
</dbReference>
<feature type="transmembrane region" description="Helical" evidence="8">
    <location>
        <begin position="930"/>
        <end position="954"/>
    </location>
</feature>
<name>A0A447CQU0_9BRAD</name>
<proteinExistence type="inferred from homology"/>